<evidence type="ECO:0000256" key="3">
    <source>
        <dbReference type="ARBA" id="ARBA00022741"/>
    </source>
</evidence>
<keyword evidence="2" id="KW-0808">Transferase</keyword>
<dbReference type="GO" id="GO:0005634">
    <property type="term" value="C:nucleus"/>
    <property type="evidence" value="ECO:0000318"/>
    <property type="project" value="GO_Central"/>
</dbReference>
<keyword evidence="4" id="KW-0833">Ubl conjugation pathway</keyword>
<dbReference type="Proteomes" id="UP000091857">
    <property type="component" value="Chromosome 16"/>
</dbReference>
<dbReference type="Pfam" id="PF00179">
    <property type="entry name" value="UQ_con"/>
    <property type="match status" value="1"/>
</dbReference>
<dbReference type="OMA" id="QTAPLRW"/>
<proteinExistence type="predicted"/>
<dbReference type="PROSITE" id="PS50127">
    <property type="entry name" value="UBC_2"/>
    <property type="match status" value="1"/>
</dbReference>
<dbReference type="GO" id="GO:0005524">
    <property type="term" value="F:ATP binding"/>
    <property type="evidence" value="ECO:0007669"/>
    <property type="project" value="UniProtKB-KW"/>
</dbReference>
<evidence type="ECO:0000313" key="10">
    <source>
        <dbReference type="Proteomes" id="UP000091857"/>
    </source>
</evidence>
<evidence type="ECO:0000256" key="1">
    <source>
        <dbReference type="ARBA" id="ARBA00012486"/>
    </source>
</evidence>
<dbReference type="GO" id="GO:0006974">
    <property type="term" value="P:DNA damage response"/>
    <property type="evidence" value="ECO:0000318"/>
    <property type="project" value="GO_Central"/>
</dbReference>
<dbReference type="GO" id="GO:0000209">
    <property type="term" value="P:protein polyubiquitination"/>
    <property type="evidence" value="ECO:0000318"/>
    <property type="project" value="GO_Central"/>
</dbReference>
<dbReference type="Gramene" id="Manes.16G116300.1.v8.1">
    <property type="protein sequence ID" value="Manes.16G116300.1.v8.1.CDS"/>
    <property type="gene ID" value="Manes.16G116300.v8.1"/>
</dbReference>
<dbReference type="InterPro" id="IPR000608">
    <property type="entry name" value="UBC"/>
</dbReference>
<dbReference type="STRING" id="3983.A0A2C9UB48"/>
<dbReference type="AlphaFoldDB" id="A0A2C9UB48"/>
<dbReference type="PROSITE" id="PS00183">
    <property type="entry name" value="UBC_1"/>
    <property type="match status" value="1"/>
</dbReference>
<keyword evidence="10" id="KW-1185">Reference proteome</keyword>
<evidence type="ECO:0000256" key="4">
    <source>
        <dbReference type="ARBA" id="ARBA00022786"/>
    </source>
</evidence>
<evidence type="ECO:0000313" key="9">
    <source>
        <dbReference type="EMBL" id="OAY27319.1"/>
    </source>
</evidence>
<accession>A0A2C9UB48</accession>
<dbReference type="InterPro" id="IPR016135">
    <property type="entry name" value="UBQ-conjugating_enzyme/RWD"/>
</dbReference>
<organism evidence="9 10">
    <name type="scientific">Manihot esculenta</name>
    <name type="common">Cassava</name>
    <name type="synonym">Jatropha manihot</name>
    <dbReference type="NCBI Taxonomy" id="3983"/>
    <lineage>
        <taxon>Eukaryota</taxon>
        <taxon>Viridiplantae</taxon>
        <taxon>Streptophyta</taxon>
        <taxon>Embryophyta</taxon>
        <taxon>Tracheophyta</taxon>
        <taxon>Spermatophyta</taxon>
        <taxon>Magnoliopsida</taxon>
        <taxon>eudicotyledons</taxon>
        <taxon>Gunneridae</taxon>
        <taxon>Pentapetalae</taxon>
        <taxon>rosids</taxon>
        <taxon>fabids</taxon>
        <taxon>Malpighiales</taxon>
        <taxon>Euphorbiaceae</taxon>
        <taxon>Crotonoideae</taxon>
        <taxon>Manihoteae</taxon>
        <taxon>Manihot</taxon>
    </lineage>
</organism>
<evidence type="ECO:0000256" key="2">
    <source>
        <dbReference type="ARBA" id="ARBA00022679"/>
    </source>
</evidence>
<evidence type="ECO:0000256" key="6">
    <source>
        <dbReference type="PROSITE-ProRule" id="PRU10133"/>
    </source>
</evidence>
<dbReference type="SUPFAM" id="SSF54495">
    <property type="entry name" value="UBC-like"/>
    <property type="match status" value="1"/>
</dbReference>
<dbReference type="GO" id="GO:0061631">
    <property type="term" value="F:ubiquitin conjugating enzyme activity"/>
    <property type="evidence" value="ECO:0000318"/>
    <property type="project" value="GO_Central"/>
</dbReference>
<dbReference type="Gene3D" id="3.10.110.10">
    <property type="entry name" value="Ubiquitin Conjugating Enzyme"/>
    <property type="match status" value="1"/>
</dbReference>
<keyword evidence="3" id="KW-0547">Nucleotide-binding</keyword>
<dbReference type="InterPro" id="IPR023313">
    <property type="entry name" value="UBQ-conjugating_AS"/>
</dbReference>
<dbReference type="FunFam" id="3.10.110.10:FF:000041">
    <property type="entry name" value="Ubiquitin-conjugating enzyme E2 T"/>
    <property type="match status" value="1"/>
</dbReference>
<name>A0A2C9UB48_MANES</name>
<comment type="caution">
    <text evidence="9">The sequence shown here is derived from an EMBL/GenBank/DDBJ whole genome shotgun (WGS) entry which is preliminary data.</text>
</comment>
<dbReference type="OrthoDB" id="9978460at2759"/>
<keyword evidence="5" id="KW-0067">ATP-binding</keyword>
<evidence type="ECO:0000259" key="8">
    <source>
        <dbReference type="PROSITE" id="PS50127"/>
    </source>
</evidence>
<gene>
    <name evidence="9" type="ORF">MANES_16G116300v8</name>
</gene>
<evidence type="ECO:0000256" key="5">
    <source>
        <dbReference type="ARBA" id="ARBA00022840"/>
    </source>
</evidence>
<reference evidence="10" key="1">
    <citation type="journal article" date="2016" name="Nat. Biotechnol.">
        <title>Sequencing wild and cultivated cassava and related species reveals extensive interspecific hybridization and genetic diversity.</title>
        <authorList>
            <person name="Bredeson J.V."/>
            <person name="Lyons J.B."/>
            <person name="Prochnik S.E."/>
            <person name="Wu G.A."/>
            <person name="Ha C.M."/>
            <person name="Edsinger-Gonzales E."/>
            <person name="Grimwood J."/>
            <person name="Schmutz J."/>
            <person name="Rabbi I.Y."/>
            <person name="Egesi C."/>
            <person name="Nauluvula P."/>
            <person name="Lebot V."/>
            <person name="Ndunguru J."/>
            <person name="Mkamilo G."/>
            <person name="Bart R.S."/>
            <person name="Setter T.L."/>
            <person name="Gleadow R.M."/>
            <person name="Kulakow P."/>
            <person name="Ferguson M.E."/>
            <person name="Rounsley S."/>
            <person name="Rokhsar D.S."/>
        </authorList>
    </citation>
    <scope>NUCLEOTIDE SEQUENCE [LARGE SCALE GENOMIC DNA]</scope>
    <source>
        <strain evidence="10">cv. AM560-2</strain>
    </source>
</reference>
<feature type="region of interest" description="Disordered" evidence="7">
    <location>
        <begin position="497"/>
        <end position="565"/>
    </location>
</feature>
<dbReference type="SMART" id="SM00212">
    <property type="entry name" value="UBCc"/>
    <property type="match status" value="1"/>
</dbReference>
<dbReference type="EMBL" id="CM004402">
    <property type="protein sequence ID" value="OAY27319.1"/>
    <property type="molecule type" value="Genomic_DNA"/>
</dbReference>
<protein>
    <recommendedName>
        <fullName evidence="1">E2 ubiquitin-conjugating enzyme</fullName>
        <ecNumber evidence="1">2.3.2.23</ecNumber>
    </recommendedName>
</protein>
<feature type="domain" description="UBC core" evidence="8">
    <location>
        <begin position="6"/>
        <end position="161"/>
    </location>
</feature>
<dbReference type="PANTHER" id="PTHR24068">
    <property type="entry name" value="UBIQUITIN-CONJUGATING ENZYME E2"/>
    <property type="match status" value="1"/>
</dbReference>
<dbReference type="CDD" id="cd23805">
    <property type="entry name" value="UBCc_UBE2T"/>
    <property type="match status" value="1"/>
</dbReference>
<sequence>MAQAARLNLRMQKELKLLLTDPPPGSSFPFLSADSDLSSLSTIDAQIEGPEGTVYAKGIFNINIQIPERYPFQPPSVTFATPIYHPNIDNGGRICLDILNLPPKGAWQPSLNISTVLTSIGLLLSEPNPDDGLMPEASKEFKYNRKAFDQKARAMTENYATAGASGHNCRNQGIQVNTDLSTVVEVNQSEKESKYEVSDSISSHNKSYGISQKLSLEASSSSHKRGSEAEDTVVPNPLKFDSRNLATKRDRKELRDIPDKYALRDEKQCRVGRKLSLESSVQCCGRDGHDMDGDPVHSHSPCNARALAMAHSESPLLQGGSLQELQVHRHHDSISTFDSKIISSNKAFKVSQKIPSRSLDACQTNDGTNEKMLVTPAISPSHSHSNSSRGASTINSYINNDAQQTCQVSVENLGNGSADTKFKKACSVRKKLSLGYKGSPGGPEKDGKENVLLIHKVSSSPKTQCRAGIGQRLPLAPLTQLQGSNNSRLLLHSGEIPTDESQKQQSDQHENEKLDGETKQWGEETQVAETIIVLDSEDSEEESNGTVRSKLSLSRKCLGKRKAQA</sequence>
<feature type="compositionally biased region" description="Basic and acidic residues" evidence="7">
    <location>
        <begin position="500"/>
        <end position="522"/>
    </location>
</feature>
<dbReference type="EC" id="2.3.2.23" evidence="1"/>
<evidence type="ECO:0000256" key="7">
    <source>
        <dbReference type="SAM" id="MobiDB-lite"/>
    </source>
</evidence>
<feature type="active site" description="Glycyl thioester intermediate" evidence="6">
    <location>
        <position position="95"/>
    </location>
</feature>